<name>A0A0W0F5C5_MONRR</name>
<comment type="caution">
    <text evidence="1">The sequence shown here is derived from an EMBL/GenBank/DDBJ whole genome shotgun (WGS) entry which is preliminary data.</text>
</comment>
<protein>
    <submittedName>
        <fullName evidence="1">Uncharacterized protein</fullName>
    </submittedName>
</protein>
<organism evidence="1 2">
    <name type="scientific">Moniliophthora roreri</name>
    <name type="common">Frosty pod rot fungus</name>
    <name type="synonym">Monilia roreri</name>
    <dbReference type="NCBI Taxonomy" id="221103"/>
    <lineage>
        <taxon>Eukaryota</taxon>
        <taxon>Fungi</taxon>
        <taxon>Dikarya</taxon>
        <taxon>Basidiomycota</taxon>
        <taxon>Agaricomycotina</taxon>
        <taxon>Agaricomycetes</taxon>
        <taxon>Agaricomycetidae</taxon>
        <taxon>Agaricales</taxon>
        <taxon>Marasmiineae</taxon>
        <taxon>Marasmiaceae</taxon>
        <taxon>Moniliophthora</taxon>
    </lineage>
</organism>
<sequence>MDPLKGSGTVSRCLPPTLPFMHGLELLPIATIYLDEEHEVVATFNWVCNFIAAFRADELICFQLSLRVGSVGNLDAFLQNYP</sequence>
<dbReference type="Proteomes" id="UP000054988">
    <property type="component" value="Unassembled WGS sequence"/>
</dbReference>
<dbReference type="EMBL" id="LATX01002314">
    <property type="protein sequence ID" value="KTB31520.1"/>
    <property type="molecule type" value="Genomic_DNA"/>
</dbReference>
<gene>
    <name evidence="1" type="ORF">WG66_15883</name>
</gene>
<evidence type="ECO:0000313" key="1">
    <source>
        <dbReference type="EMBL" id="KTB31520.1"/>
    </source>
</evidence>
<accession>A0A0W0F5C5</accession>
<dbReference type="AlphaFoldDB" id="A0A0W0F5C5"/>
<reference evidence="1 2" key="1">
    <citation type="submission" date="2015-12" db="EMBL/GenBank/DDBJ databases">
        <title>Draft genome sequence of Moniliophthora roreri, the causal agent of frosty pod rot of cacao.</title>
        <authorList>
            <person name="Aime M.C."/>
            <person name="Diaz-Valderrama J.R."/>
            <person name="Kijpornyongpan T."/>
            <person name="Phillips-Mora W."/>
        </authorList>
    </citation>
    <scope>NUCLEOTIDE SEQUENCE [LARGE SCALE GENOMIC DNA]</scope>
    <source>
        <strain evidence="1 2">MCA 2952</strain>
    </source>
</reference>
<evidence type="ECO:0000313" key="2">
    <source>
        <dbReference type="Proteomes" id="UP000054988"/>
    </source>
</evidence>
<proteinExistence type="predicted"/>